<reference evidence="1" key="1">
    <citation type="submission" date="2023-03" db="EMBL/GenBank/DDBJ databases">
        <authorList>
            <person name="Steffen K."/>
            <person name="Cardenas P."/>
        </authorList>
    </citation>
    <scope>NUCLEOTIDE SEQUENCE</scope>
</reference>
<name>A0AA35TT88_GEOBA</name>
<accession>A0AA35TT88</accession>
<organism evidence="1 2">
    <name type="scientific">Geodia barretti</name>
    <name type="common">Barrett's horny sponge</name>
    <dbReference type="NCBI Taxonomy" id="519541"/>
    <lineage>
        <taxon>Eukaryota</taxon>
        <taxon>Metazoa</taxon>
        <taxon>Porifera</taxon>
        <taxon>Demospongiae</taxon>
        <taxon>Heteroscleromorpha</taxon>
        <taxon>Tetractinellida</taxon>
        <taxon>Astrophorina</taxon>
        <taxon>Geodiidae</taxon>
        <taxon>Geodia</taxon>
    </lineage>
</organism>
<comment type="caution">
    <text evidence="1">The sequence shown here is derived from an EMBL/GenBank/DDBJ whole genome shotgun (WGS) entry which is preliminary data.</text>
</comment>
<protein>
    <submittedName>
        <fullName evidence="1">Uncharacterized protein</fullName>
    </submittedName>
</protein>
<dbReference type="AlphaFoldDB" id="A0AA35TT88"/>
<proteinExistence type="predicted"/>
<keyword evidence="2" id="KW-1185">Reference proteome</keyword>
<evidence type="ECO:0000313" key="2">
    <source>
        <dbReference type="Proteomes" id="UP001174909"/>
    </source>
</evidence>
<evidence type="ECO:0000313" key="1">
    <source>
        <dbReference type="EMBL" id="CAI8054015.1"/>
    </source>
</evidence>
<sequence length="259" mass="28690">MENLITLPTNFADYLTIENADLRFAEATEVAERVIGAGVEIYANMDHAAIFCDPPHLVADGLKQLGYVNGWDARCYPSPVDGCDYINVSAQLPIDSPARDDGWFDYVAVVHPVDRTALQHMLGQGYGNPFIHHLTWGLVPPERTLTDDFEYASRVVPFMVERREVIGDTIGDAPGTLIVALPDQVIAHPNFEEALPEWLGGLDEEEYQVESMQGGGFLIQFFVLTGGRIEVALRVDTTQTFNPKSVHKISEDEISAVQE</sequence>
<dbReference type="Proteomes" id="UP001174909">
    <property type="component" value="Unassembled WGS sequence"/>
</dbReference>
<gene>
    <name evidence="1" type="ORF">GBAR_LOCUS29521</name>
</gene>
<dbReference type="EMBL" id="CASHTH010004135">
    <property type="protein sequence ID" value="CAI8054015.1"/>
    <property type="molecule type" value="Genomic_DNA"/>
</dbReference>